<reference evidence="1 2" key="1">
    <citation type="journal article" date="2019" name="PLoS ONE">
        <title>Genomic analyses reveal an absence of contemporary introgressive admixture between fin whales and blue whales, despite known hybrids.</title>
        <authorList>
            <person name="Westbury M.V."/>
            <person name="Petersen B."/>
            <person name="Lorenzen E.D."/>
        </authorList>
    </citation>
    <scope>NUCLEOTIDE SEQUENCE [LARGE SCALE GENOMIC DNA]</scope>
    <source>
        <strain evidence="1">FinWhale-01</strain>
    </source>
</reference>
<dbReference type="AlphaFoldDB" id="A0A643BMJ4"/>
<evidence type="ECO:0000313" key="1">
    <source>
        <dbReference type="EMBL" id="KAB0389176.1"/>
    </source>
</evidence>
<evidence type="ECO:0000313" key="2">
    <source>
        <dbReference type="Proteomes" id="UP000437017"/>
    </source>
</evidence>
<dbReference type="Gene3D" id="2.30.30.30">
    <property type="match status" value="1"/>
</dbReference>
<dbReference type="InterPro" id="IPR014722">
    <property type="entry name" value="Rib_uL2_dom2"/>
</dbReference>
<dbReference type="Proteomes" id="UP000437017">
    <property type="component" value="Unassembled WGS sequence"/>
</dbReference>
<name>A0A643BMJ4_BALPH</name>
<evidence type="ECO:0008006" key="3">
    <source>
        <dbReference type="Google" id="ProtNLM"/>
    </source>
</evidence>
<sequence length="70" mass="8010">YFELVRIIEKSGKIICVRTLDWTLEGQQIGKVVQVIGRCVIHIEHVQQEKAYVRVGIHPSKAVIARTKLN</sequence>
<proteinExistence type="predicted"/>
<dbReference type="EMBL" id="SGJD01008228">
    <property type="protein sequence ID" value="KAB0389176.1"/>
    <property type="molecule type" value="Genomic_DNA"/>
</dbReference>
<accession>A0A643BMJ4</accession>
<organism evidence="1 2">
    <name type="scientific">Balaenoptera physalus</name>
    <name type="common">Fin whale</name>
    <name type="synonym">Balaena physalus</name>
    <dbReference type="NCBI Taxonomy" id="9770"/>
    <lineage>
        <taxon>Eukaryota</taxon>
        <taxon>Metazoa</taxon>
        <taxon>Chordata</taxon>
        <taxon>Craniata</taxon>
        <taxon>Vertebrata</taxon>
        <taxon>Euteleostomi</taxon>
        <taxon>Mammalia</taxon>
        <taxon>Eutheria</taxon>
        <taxon>Laurasiatheria</taxon>
        <taxon>Artiodactyla</taxon>
        <taxon>Whippomorpha</taxon>
        <taxon>Cetacea</taxon>
        <taxon>Mysticeti</taxon>
        <taxon>Balaenopteridae</taxon>
        <taxon>Balaenoptera</taxon>
    </lineage>
</organism>
<comment type="caution">
    <text evidence="1">The sequence shown here is derived from an EMBL/GenBank/DDBJ whole genome shotgun (WGS) entry which is preliminary data.</text>
</comment>
<protein>
    <recommendedName>
        <fullName evidence="3">KOW domain-containing protein</fullName>
    </recommendedName>
</protein>
<keyword evidence="2" id="KW-1185">Reference proteome</keyword>
<feature type="non-terminal residue" evidence="1">
    <location>
        <position position="1"/>
    </location>
</feature>
<gene>
    <name evidence="1" type="ORF">E2I00_004216</name>
</gene>